<reference evidence="3 4" key="1">
    <citation type="journal article" date="2017" name="Gigascience">
        <title>Draft genome of the honey bee ectoparasitic mite, Tropilaelaps mercedesae, is shaped by the parasitic life history.</title>
        <authorList>
            <person name="Dong X."/>
            <person name="Armstrong S.D."/>
            <person name="Xia D."/>
            <person name="Makepeace B.L."/>
            <person name="Darby A.C."/>
            <person name="Kadowaki T."/>
        </authorList>
    </citation>
    <scope>NUCLEOTIDE SEQUENCE [LARGE SCALE GENOMIC DNA]</scope>
    <source>
        <strain evidence="3">Wuxi-XJTLU</strain>
    </source>
</reference>
<feature type="compositionally biased region" description="Low complexity" evidence="1">
    <location>
        <begin position="254"/>
        <end position="270"/>
    </location>
</feature>
<feature type="region of interest" description="Disordered" evidence="1">
    <location>
        <begin position="245"/>
        <end position="274"/>
    </location>
</feature>
<gene>
    <name evidence="3" type="ORF">BIW11_13591</name>
</gene>
<dbReference type="InParanoid" id="A0A1V9X151"/>
<comment type="caution">
    <text evidence="3">The sequence shown here is derived from an EMBL/GenBank/DDBJ whole genome shotgun (WGS) entry which is preliminary data.</text>
</comment>
<evidence type="ECO:0000313" key="4">
    <source>
        <dbReference type="Proteomes" id="UP000192247"/>
    </source>
</evidence>
<accession>A0A1V9X151</accession>
<dbReference type="EMBL" id="MNPL01029100">
    <property type="protein sequence ID" value="OQR67320.1"/>
    <property type="molecule type" value="Genomic_DNA"/>
</dbReference>
<dbReference type="PANTHER" id="PTHR13586">
    <property type="entry name" value="SCD6 PROTEIN-RELATED"/>
    <property type="match status" value="1"/>
</dbReference>
<feature type="region of interest" description="Disordered" evidence="1">
    <location>
        <begin position="177"/>
        <end position="216"/>
    </location>
</feature>
<evidence type="ECO:0000256" key="1">
    <source>
        <dbReference type="SAM" id="MobiDB-lite"/>
    </source>
</evidence>
<evidence type="ECO:0000313" key="3">
    <source>
        <dbReference type="EMBL" id="OQR67320.1"/>
    </source>
</evidence>
<dbReference type="STRING" id="418985.A0A1V9X151"/>
<dbReference type="SMART" id="SM01199">
    <property type="entry name" value="FDF"/>
    <property type="match status" value="1"/>
</dbReference>
<proteinExistence type="predicted"/>
<organism evidence="3 4">
    <name type="scientific">Tropilaelaps mercedesae</name>
    <dbReference type="NCBI Taxonomy" id="418985"/>
    <lineage>
        <taxon>Eukaryota</taxon>
        <taxon>Metazoa</taxon>
        <taxon>Ecdysozoa</taxon>
        <taxon>Arthropoda</taxon>
        <taxon>Chelicerata</taxon>
        <taxon>Arachnida</taxon>
        <taxon>Acari</taxon>
        <taxon>Parasitiformes</taxon>
        <taxon>Mesostigmata</taxon>
        <taxon>Gamasina</taxon>
        <taxon>Dermanyssoidea</taxon>
        <taxon>Laelapidae</taxon>
        <taxon>Tropilaelaps</taxon>
    </lineage>
</organism>
<keyword evidence="4" id="KW-1185">Reference proteome</keyword>
<dbReference type="Proteomes" id="UP000192247">
    <property type="component" value="Unassembled WGS sequence"/>
</dbReference>
<protein>
    <submittedName>
        <fullName evidence="3">Protein LSM14B-B-like</fullName>
    </submittedName>
</protein>
<dbReference type="OrthoDB" id="21539at2759"/>
<name>A0A1V9X151_9ACAR</name>
<evidence type="ECO:0000259" key="2">
    <source>
        <dbReference type="SMART" id="SM01199"/>
    </source>
</evidence>
<dbReference type="InterPro" id="IPR019050">
    <property type="entry name" value="FDF_dom"/>
</dbReference>
<feature type="domain" description="FDF" evidence="2">
    <location>
        <begin position="222"/>
        <end position="317"/>
    </location>
</feature>
<dbReference type="AlphaFoldDB" id="A0A1V9X151"/>
<sequence length="352" mass="40102">MGTEQRVASIKVQPASDFYGFIVFNVDYIKSFQPITRDHYVVPSLLTTSGTSFAKVNEDKCIADSKSGVYSSPKGTVLSSYRALATISKKCDSVQGDCQRLRSTDVNRPAANDRIVFKKNGHYVSHQQQQQTNKGSRHVSFMNPDQLAESRSDIRRLSHIPQVPRCFMSGYGNRNNTYLGRSKRHKQENGINSQNKILALPRRQRSGSQYKPGEFAKPKTTMKFQVEFDFDKALEEFKELSLNDSKCHAKDPKQASSDSAKSSMESNDSATNEPKECYNREKCFYDNLSNASLTPGQLRRSRKDEIMVNRETFGVSWIPLRRRYFHIRPGFYGNGKRFHGGRNFDRRASGKN</sequence>